<gene>
    <name evidence="3" type="ORF">GIB67_024514</name>
</gene>
<sequence>MEFRPWSDLPQELMEMVMKDLFIADEARVRSVCKNWNSVRHVQPVNQLPLLLMSKAPNLQPIFDPSSKQTCNLNFNPRGDHVLASKHGWLLMRHGLPIHLLSGIKGGRQFVTLHVACNPYRCQMVYMDGSFYIGDLRGKVEAFNVNNQKWSVLLEHTMFEGLYRNFLLEFGGELLLVMEYLDGSNKRKSVSRLNKSMKRWETVESLGDQVLFLGPTSSSVSESSATPRIRNLIYTCERRSRPEYYSLEGEIGTYSGLNPYSLTNGKGVERAG</sequence>
<dbReference type="Proteomes" id="UP000541444">
    <property type="component" value="Unassembled WGS sequence"/>
</dbReference>
<dbReference type="PANTHER" id="PTHR33110">
    <property type="entry name" value="F-BOX/KELCH-REPEAT PROTEIN-RELATED"/>
    <property type="match status" value="1"/>
</dbReference>
<evidence type="ECO:0000313" key="3">
    <source>
        <dbReference type="EMBL" id="KAF6144287.1"/>
    </source>
</evidence>
<dbReference type="Gene3D" id="1.20.1280.50">
    <property type="match status" value="1"/>
</dbReference>
<dbReference type="SUPFAM" id="SSF117281">
    <property type="entry name" value="Kelch motif"/>
    <property type="match status" value="1"/>
</dbReference>
<evidence type="ECO:0000313" key="4">
    <source>
        <dbReference type="Proteomes" id="UP000541444"/>
    </source>
</evidence>
<evidence type="ECO:0008006" key="5">
    <source>
        <dbReference type="Google" id="ProtNLM"/>
    </source>
</evidence>
<reference evidence="3 4" key="1">
    <citation type="journal article" date="2020" name="IScience">
        <title>Genome Sequencing of the Endangered Kingdonia uniflora (Circaeasteraceae, Ranunculales) Reveals Potential Mechanisms of Evolutionary Specialization.</title>
        <authorList>
            <person name="Sun Y."/>
            <person name="Deng T."/>
            <person name="Zhang A."/>
            <person name="Moore M.J."/>
            <person name="Landis J.B."/>
            <person name="Lin N."/>
            <person name="Zhang H."/>
            <person name="Zhang X."/>
            <person name="Huang J."/>
            <person name="Zhang X."/>
            <person name="Sun H."/>
            <person name="Wang H."/>
        </authorList>
    </citation>
    <scope>NUCLEOTIDE SEQUENCE [LARGE SCALE GENOMIC DNA]</scope>
    <source>
        <strain evidence="3">TB1705</strain>
        <tissue evidence="3">Leaf</tissue>
    </source>
</reference>
<dbReference type="SUPFAM" id="SSF81383">
    <property type="entry name" value="F-box domain"/>
    <property type="match status" value="1"/>
</dbReference>
<dbReference type="Pfam" id="PF03478">
    <property type="entry name" value="Beta-prop_KIB1-4"/>
    <property type="match status" value="1"/>
</dbReference>
<dbReference type="OrthoDB" id="1863935at2759"/>
<proteinExistence type="predicted"/>
<evidence type="ECO:0000259" key="2">
    <source>
        <dbReference type="Pfam" id="PF03478"/>
    </source>
</evidence>
<evidence type="ECO:0000259" key="1">
    <source>
        <dbReference type="Pfam" id="PF00646"/>
    </source>
</evidence>
<dbReference type="InterPro" id="IPR036047">
    <property type="entry name" value="F-box-like_dom_sf"/>
</dbReference>
<dbReference type="EMBL" id="JACGCM010002131">
    <property type="protein sequence ID" value="KAF6144287.1"/>
    <property type="molecule type" value="Genomic_DNA"/>
</dbReference>
<protein>
    <recommendedName>
        <fullName evidence="5">F-box domain-containing protein</fullName>
    </recommendedName>
</protein>
<feature type="domain" description="KIB1-4 beta-propeller" evidence="2">
    <location>
        <begin position="123"/>
        <end position="254"/>
    </location>
</feature>
<organism evidence="3 4">
    <name type="scientific">Kingdonia uniflora</name>
    <dbReference type="NCBI Taxonomy" id="39325"/>
    <lineage>
        <taxon>Eukaryota</taxon>
        <taxon>Viridiplantae</taxon>
        <taxon>Streptophyta</taxon>
        <taxon>Embryophyta</taxon>
        <taxon>Tracheophyta</taxon>
        <taxon>Spermatophyta</taxon>
        <taxon>Magnoliopsida</taxon>
        <taxon>Ranunculales</taxon>
        <taxon>Circaeasteraceae</taxon>
        <taxon>Kingdonia</taxon>
    </lineage>
</organism>
<dbReference type="InterPro" id="IPR001810">
    <property type="entry name" value="F-box_dom"/>
</dbReference>
<accession>A0A7J7LNS6</accession>
<dbReference type="Pfam" id="PF00646">
    <property type="entry name" value="F-box"/>
    <property type="match status" value="1"/>
</dbReference>
<dbReference type="InterPro" id="IPR005174">
    <property type="entry name" value="KIB1-4_b-propeller"/>
</dbReference>
<comment type="caution">
    <text evidence="3">The sequence shown here is derived from an EMBL/GenBank/DDBJ whole genome shotgun (WGS) entry which is preliminary data.</text>
</comment>
<name>A0A7J7LNS6_9MAGN</name>
<dbReference type="InterPro" id="IPR015915">
    <property type="entry name" value="Kelch-typ_b-propeller"/>
</dbReference>
<keyword evidence="4" id="KW-1185">Reference proteome</keyword>
<dbReference type="AlphaFoldDB" id="A0A7J7LNS6"/>
<feature type="domain" description="F-box" evidence="1">
    <location>
        <begin position="6"/>
        <end position="38"/>
    </location>
</feature>